<dbReference type="InterPro" id="IPR012902">
    <property type="entry name" value="N_methyl_site"/>
</dbReference>
<dbReference type="EMBL" id="VMGL01000048">
    <property type="protein sequence ID" value="TSC96092.1"/>
    <property type="molecule type" value="Genomic_DNA"/>
</dbReference>
<dbReference type="Proteomes" id="UP000318711">
    <property type="component" value="Unassembled WGS sequence"/>
</dbReference>
<accession>A0A554LTA0</accession>
<feature type="transmembrane region" description="Helical" evidence="1">
    <location>
        <begin position="12"/>
        <end position="32"/>
    </location>
</feature>
<name>A0A554LTA0_9BACT</name>
<evidence type="ECO:0000313" key="3">
    <source>
        <dbReference type="Proteomes" id="UP000318711"/>
    </source>
</evidence>
<evidence type="ECO:0000313" key="2">
    <source>
        <dbReference type="EMBL" id="TSC96092.1"/>
    </source>
</evidence>
<comment type="caution">
    <text evidence="2">The sequence shown here is derived from an EMBL/GenBank/DDBJ whole genome shotgun (WGS) entry which is preliminary data.</text>
</comment>
<organism evidence="2 3">
    <name type="scientific">Candidatus Berkelbacteria bacterium Licking1014_2</name>
    <dbReference type="NCBI Taxonomy" id="2017146"/>
    <lineage>
        <taxon>Bacteria</taxon>
        <taxon>Candidatus Berkelbacteria</taxon>
    </lineage>
</organism>
<reference evidence="2 3" key="1">
    <citation type="submission" date="2017-07" db="EMBL/GenBank/DDBJ databases">
        <title>Mechanisms for carbon and nitrogen cycling indicate functional differentiation within the Candidate Phyla Radiation.</title>
        <authorList>
            <person name="Danczak R.E."/>
            <person name="Johnston M.D."/>
            <person name="Kenah C."/>
            <person name="Slattery M."/>
            <person name="Wrighton K.C."/>
            <person name="Wilkins M.J."/>
        </authorList>
    </citation>
    <scope>NUCLEOTIDE SEQUENCE [LARGE SCALE GENOMIC DNA]</scope>
    <source>
        <strain evidence="2">Licking1014_2</strain>
    </source>
</reference>
<dbReference type="Pfam" id="PF07963">
    <property type="entry name" value="N_methyl"/>
    <property type="match status" value="1"/>
</dbReference>
<protein>
    <recommendedName>
        <fullName evidence="4">Prepilin-type N-terminal cleavage/methylation domain-containing protein</fullName>
    </recommendedName>
</protein>
<evidence type="ECO:0000256" key="1">
    <source>
        <dbReference type="SAM" id="Phobius"/>
    </source>
</evidence>
<sequence>MKNEKLQKAVTLIELLITIAILTISVGLASYYHLGVIRSTSIDGYTNGFIQVINEARSSAIGGRTKNGSASDFGVYLENDGYTIFSGSTYAAGDNSNIKTPLPGYMTIDYSNLFGQSIIFTSLTGEIQSFDPAENQLIIKDNQGKQKNLTINKVGVIDIQ</sequence>
<dbReference type="AlphaFoldDB" id="A0A554LTA0"/>
<dbReference type="SUPFAM" id="SSF54523">
    <property type="entry name" value="Pili subunits"/>
    <property type="match status" value="1"/>
</dbReference>
<keyword evidence="1" id="KW-1133">Transmembrane helix</keyword>
<evidence type="ECO:0008006" key="4">
    <source>
        <dbReference type="Google" id="ProtNLM"/>
    </source>
</evidence>
<keyword evidence="1" id="KW-0472">Membrane</keyword>
<keyword evidence="1" id="KW-0812">Transmembrane</keyword>
<gene>
    <name evidence="2" type="ORF">CEN88_398</name>
</gene>
<dbReference type="NCBIfam" id="TIGR02532">
    <property type="entry name" value="IV_pilin_GFxxxE"/>
    <property type="match status" value="1"/>
</dbReference>
<dbReference type="InterPro" id="IPR045584">
    <property type="entry name" value="Pilin-like"/>
</dbReference>
<proteinExistence type="predicted"/>